<keyword evidence="2" id="KW-0413">Isomerase</keyword>
<evidence type="ECO:0000313" key="2">
    <source>
        <dbReference type="EMBL" id="SMC25492.1"/>
    </source>
</evidence>
<dbReference type="RefSeq" id="WP_084116283.1">
    <property type="nucleotide sequence ID" value="NZ_FWXH01000009.1"/>
</dbReference>
<dbReference type="STRING" id="1121291.SAMN02745134_02457"/>
<dbReference type="EMBL" id="FWXH01000009">
    <property type="protein sequence ID" value="SMC25492.1"/>
    <property type="molecule type" value="Genomic_DNA"/>
</dbReference>
<evidence type="ECO:0000313" key="3">
    <source>
        <dbReference type="Proteomes" id="UP000192468"/>
    </source>
</evidence>
<dbReference type="Gene3D" id="3.90.79.10">
    <property type="entry name" value="Nucleoside Triphosphate Pyrophosphohydrolase"/>
    <property type="match status" value="1"/>
</dbReference>
<protein>
    <submittedName>
        <fullName evidence="2">Isopentenyldiphosphate isomerase</fullName>
    </submittedName>
</protein>
<accession>A0A1W1XNQ6</accession>
<dbReference type="CDD" id="cd04693">
    <property type="entry name" value="NUDIX_Hydrolase"/>
    <property type="match status" value="1"/>
</dbReference>
<name>A0A1W1XNQ6_9CLOT</name>
<dbReference type="GO" id="GO:0016853">
    <property type="term" value="F:isomerase activity"/>
    <property type="evidence" value="ECO:0007669"/>
    <property type="project" value="UniProtKB-KW"/>
</dbReference>
<dbReference type="Proteomes" id="UP000192468">
    <property type="component" value="Unassembled WGS sequence"/>
</dbReference>
<dbReference type="PANTHER" id="PTHR10885:SF0">
    <property type="entry name" value="ISOPENTENYL-DIPHOSPHATE DELTA-ISOMERASE"/>
    <property type="match status" value="1"/>
</dbReference>
<dbReference type="PANTHER" id="PTHR10885">
    <property type="entry name" value="ISOPENTENYL-DIPHOSPHATE DELTA-ISOMERASE"/>
    <property type="match status" value="1"/>
</dbReference>
<dbReference type="InterPro" id="IPR015797">
    <property type="entry name" value="NUDIX_hydrolase-like_dom_sf"/>
</dbReference>
<dbReference type="AlphaFoldDB" id="A0A1W1XNQ6"/>
<dbReference type="InterPro" id="IPR000086">
    <property type="entry name" value="NUDIX_hydrolase_dom"/>
</dbReference>
<proteinExistence type="predicted"/>
<dbReference type="OrthoDB" id="9786032at2"/>
<reference evidence="2 3" key="1">
    <citation type="submission" date="2017-04" db="EMBL/GenBank/DDBJ databases">
        <authorList>
            <person name="Afonso C.L."/>
            <person name="Miller P.J."/>
            <person name="Scott M.A."/>
            <person name="Spackman E."/>
            <person name="Goraichik I."/>
            <person name="Dimitrov K.M."/>
            <person name="Suarez D.L."/>
            <person name="Swayne D.E."/>
        </authorList>
    </citation>
    <scope>NUCLEOTIDE SEQUENCE [LARGE SCALE GENOMIC DNA]</scope>
    <source>
        <strain evidence="2 3">DSM 12555</strain>
    </source>
</reference>
<organism evidence="2 3">
    <name type="scientific">Clostridium acidisoli DSM 12555</name>
    <dbReference type="NCBI Taxonomy" id="1121291"/>
    <lineage>
        <taxon>Bacteria</taxon>
        <taxon>Bacillati</taxon>
        <taxon>Bacillota</taxon>
        <taxon>Clostridia</taxon>
        <taxon>Eubacteriales</taxon>
        <taxon>Clostridiaceae</taxon>
        <taxon>Clostridium</taxon>
    </lineage>
</organism>
<evidence type="ECO:0000259" key="1">
    <source>
        <dbReference type="PROSITE" id="PS51462"/>
    </source>
</evidence>
<dbReference type="SUPFAM" id="SSF55811">
    <property type="entry name" value="Nudix"/>
    <property type="match status" value="1"/>
</dbReference>
<keyword evidence="3" id="KW-1185">Reference proteome</keyword>
<feature type="domain" description="Nudix hydrolase" evidence="1">
    <location>
        <begin position="28"/>
        <end position="156"/>
    </location>
</feature>
<dbReference type="PROSITE" id="PS51462">
    <property type="entry name" value="NUDIX"/>
    <property type="match status" value="1"/>
</dbReference>
<dbReference type="Pfam" id="PF00293">
    <property type="entry name" value="NUDIX"/>
    <property type="match status" value="1"/>
</dbReference>
<sequence>MEMWDIYDSRGFKTGKIKKRTDILNSGEHHLATEVWIINDKSEILIQRRSSNREVLPNIWALTTGCMISGEDTLNGSIREVKEEIGISIKRDDLKFVRRIIRTDTIWDIYFVYKNVDLSKLILQAEEVSDVKLVSIEEFKDMLLLKKIFEYPEIYDVLSLIK</sequence>
<gene>
    <name evidence="2" type="ORF">SAMN02745134_02457</name>
</gene>